<evidence type="ECO:0000313" key="3">
    <source>
        <dbReference type="Proteomes" id="UP000202923"/>
    </source>
</evidence>
<evidence type="ECO:0000313" key="2">
    <source>
        <dbReference type="EMBL" id="ANZ49568.1"/>
    </source>
</evidence>
<dbReference type="PROSITE" id="PS51186">
    <property type="entry name" value="GNAT"/>
    <property type="match status" value="1"/>
</dbReference>
<name>A0A1B2IE77_9CAUD</name>
<gene>
    <name evidence="2" type="ORF">KWAN_216</name>
</gene>
<accession>A0A1B2IE77</accession>
<proteinExistence type="predicted"/>
<dbReference type="Gene3D" id="3.40.630.30">
    <property type="match status" value="1"/>
</dbReference>
<dbReference type="Pfam" id="PF00583">
    <property type="entry name" value="Acetyltransf_1"/>
    <property type="match status" value="1"/>
</dbReference>
<reference evidence="2 3" key="1">
    <citation type="submission" date="2016-06" db="EMBL/GenBank/DDBJ databases">
        <authorList>
            <person name="Kjaerup R.B."/>
            <person name="Dalgaard T.S."/>
            <person name="Juul-Madsen H.R."/>
        </authorList>
    </citation>
    <scope>NUCLEOTIDE SEQUENCE [LARGE SCALE GENOMIC DNA]</scope>
</reference>
<dbReference type="InterPro" id="IPR016181">
    <property type="entry name" value="Acyl_CoA_acyltransferase"/>
</dbReference>
<dbReference type="RefSeq" id="YP_009278821.1">
    <property type="nucleotide sequence ID" value="NC_031010.1"/>
</dbReference>
<dbReference type="EMBL" id="KX397369">
    <property type="protein sequence ID" value="ANZ49568.1"/>
    <property type="molecule type" value="Genomic_DNA"/>
</dbReference>
<protein>
    <recommendedName>
        <fullName evidence="1">N-acetyltransferase domain-containing protein</fullName>
    </recommendedName>
</protein>
<dbReference type="GeneID" id="29062060"/>
<dbReference type="KEGG" id="vg:29062060"/>
<dbReference type="GO" id="GO:0016747">
    <property type="term" value="F:acyltransferase activity, transferring groups other than amino-acyl groups"/>
    <property type="evidence" value="ECO:0007669"/>
    <property type="project" value="InterPro"/>
</dbReference>
<evidence type="ECO:0000259" key="1">
    <source>
        <dbReference type="PROSITE" id="PS51186"/>
    </source>
</evidence>
<sequence>MTTVTILADIHSLSDSQQKQLLALHYKFLNYQRMVLKVDHVVPNVTLAAIAAGNQCAVAFDDNQTVIGYCFFRSNAVQIGLRCLFVSEAHRRKYVMTAILSAVSESSNHESISATVFKDNYLGVQMFKALGFVDEERNGWLDFNLKVKAGITHPNVLQSA</sequence>
<dbReference type="Proteomes" id="UP000202923">
    <property type="component" value="Genome"/>
</dbReference>
<dbReference type="InterPro" id="IPR000182">
    <property type="entry name" value="GNAT_dom"/>
</dbReference>
<feature type="domain" description="N-acetyltransferase" evidence="1">
    <location>
        <begin position="8"/>
        <end position="154"/>
    </location>
</feature>
<organism evidence="2 3">
    <name type="scientific">Erwinia phage vB_EamM_Kwan</name>
    <dbReference type="NCBI Taxonomy" id="1883374"/>
    <lineage>
        <taxon>Viruses</taxon>
        <taxon>Duplodnaviria</taxon>
        <taxon>Heunggongvirae</taxon>
        <taxon>Uroviricota</taxon>
        <taxon>Caudoviricetes</taxon>
        <taxon>Chimalliviridae</taxon>
        <taxon>Wellingtonvirus</taxon>
        <taxon>Wellingtonvirus wellington</taxon>
    </lineage>
</organism>
<dbReference type="SUPFAM" id="SSF55729">
    <property type="entry name" value="Acyl-CoA N-acyltransferases (Nat)"/>
    <property type="match status" value="1"/>
</dbReference>
<dbReference type="OrthoDB" id="22406at10239"/>